<dbReference type="InterPro" id="IPR036188">
    <property type="entry name" value="FAD/NAD-bd_sf"/>
</dbReference>
<dbReference type="EMBL" id="JACHBR010000002">
    <property type="protein sequence ID" value="MBB5631036.1"/>
    <property type="molecule type" value="Genomic_DNA"/>
</dbReference>
<evidence type="ECO:0000256" key="1">
    <source>
        <dbReference type="ARBA" id="ARBA00001974"/>
    </source>
</evidence>
<dbReference type="PRINTS" id="PR00411">
    <property type="entry name" value="PNDRDTASEI"/>
</dbReference>
<evidence type="ECO:0000256" key="2">
    <source>
        <dbReference type="ARBA" id="ARBA00022630"/>
    </source>
</evidence>
<dbReference type="RefSeq" id="WP_184617391.1">
    <property type="nucleotide sequence ID" value="NZ_BOOS01000061.1"/>
</dbReference>
<dbReference type="InterPro" id="IPR016156">
    <property type="entry name" value="FAD/NAD-linked_Rdtase_dimer_sf"/>
</dbReference>
<keyword evidence="2" id="KW-0285">Flavoprotein</keyword>
<name>A0A7W8ZBM5_9ACTN</name>
<dbReference type="AlphaFoldDB" id="A0A7W8ZBM5"/>
<evidence type="ECO:0000313" key="7">
    <source>
        <dbReference type="EMBL" id="MBB5631036.1"/>
    </source>
</evidence>
<feature type="domain" description="FAD/NAD(P)-binding" evidence="5">
    <location>
        <begin position="4"/>
        <end position="300"/>
    </location>
</feature>
<dbReference type="Gene3D" id="3.30.390.30">
    <property type="match status" value="1"/>
</dbReference>
<keyword evidence="7" id="KW-0223">Dioxygenase</keyword>
<evidence type="ECO:0000256" key="4">
    <source>
        <dbReference type="ARBA" id="ARBA00023002"/>
    </source>
</evidence>
<reference evidence="7 8" key="1">
    <citation type="submission" date="2020-08" db="EMBL/GenBank/DDBJ databases">
        <title>Sequencing the genomes of 1000 actinobacteria strains.</title>
        <authorList>
            <person name="Klenk H.-P."/>
        </authorList>
    </citation>
    <scope>NUCLEOTIDE SEQUENCE [LARGE SCALE GENOMIC DNA]</scope>
    <source>
        <strain evidence="7 8">DSM 45790</strain>
    </source>
</reference>
<dbReference type="GO" id="GO:0005737">
    <property type="term" value="C:cytoplasm"/>
    <property type="evidence" value="ECO:0007669"/>
    <property type="project" value="TreeGrafter"/>
</dbReference>
<evidence type="ECO:0000259" key="6">
    <source>
        <dbReference type="Pfam" id="PF14759"/>
    </source>
</evidence>
<dbReference type="InterPro" id="IPR050446">
    <property type="entry name" value="FAD-oxidoreductase/Apoptosis"/>
</dbReference>
<keyword evidence="8" id="KW-1185">Reference proteome</keyword>
<evidence type="ECO:0000256" key="3">
    <source>
        <dbReference type="ARBA" id="ARBA00022827"/>
    </source>
</evidence>
<dbReference type="SUPFAM" id="SSF51905">
    <property type="entry name" value="FAD/NAD(P)-binding domain"/>
    <property type="match status" value="1"/>
</dbReference>
<gene>
    <name evidence="7" type="ORF">BJ981_006800</name>
</gene>
<keyword evidence="4 7" id="KW-0560">Oxidoreductase</keyword>
<proteinExistence type="predicted"/>
<sequence length="408" mass="42322">MSERVVIVGAGHAGISTAFELREAGFAGPVVVLDQAGHEPYERPPLSKAWLAGAVSTGELAFRGPEVYARRRIELRTGVRVSAIDRGPREVVTADGARLPYDHLVLATGARPRALPVPGAGLAGVHRLHTLADALALRAALDGARALAIVGGGFIGLEVAAAARKRGVPTTVVEAAPRLMRRVVSEPVSAFYHRLHEEAGCVIRTEAAVGALTGEDGHVTGVRLADGATVPADMVVAGIGVVPETGLAGAAGLATGDGVLVDEALRTSDPAVFAVGDCARFPLGEAMVRLESVQNAADQGRAVAAAITGDARPYRDVPWFWTDQHGCKLQIAGIATGADEWAVVGDVQERRFTVLCWRRGALVAGESVNRPADHLALRRLIAAKASISPAAARAGGFTLKDHARSLAG</sequence>
<dbReference type="GO" id="GO:0016651">
    <property type="term" value="F:oxidoreductase activity, acting on NAD(P)H"/>
    <property type="evidence" value="ECO:0007669"/>
    <property type="project" value="TreeGrafter"/>
</dbReference>
<dbReference type="GO" id="GO:0008860">
    <property type="term" value="F:ferredoxin-NAD+ reductase activity"/>
    <property type="evidence" value="ECO:0007669"/>
    <property type="project" value="UniProtKB-EC"/>
</dbReference>
<dbReference type="Gene3D" id="3.50.50.60">
    <property type="entry name" value="FAD/NAD(P)-binding domain"/>
    <property type="match status" value="2"/>
</dbReference>
<dbReference type="Proteomes" id="UP000588112">
    <property type="component" value="Unassembled WGS sequence"/>
</dbReference>
<evidence type="ECO:0000259" key="5">
    <source>
        <dbReference type="Pfam" id="PF07992"/>
    </source>
</evidence>
<dbReference type="SUPFAM" id="SSF55424">
    <property type="entry name" value="FAD/NAD-linked reductases, dimerisation (C-terminal) domain"/>
    <property type="match status" value="1"/>
</dbReference>
<dbReference type="Pfam" id="PF14759">
    <property type="entry name" value="Reductase_C"/>
    <property type="match status" value="1"/>
</dbReference>
<organism evidence="7 8">
    <name type="scientific">Sphaerisporangium krabiense</name>
    <dbReference type="NCBI Taxonomy" id="763782"/>
    <lineage>
        <taxon>Bacteria</taxon>
        <taxon>Bacillati</taxon>
        <taxon>Actinomycetota</taxon>
        <taxon>Actinomycetes</taxon>
        <taxon>Streptosporangiales</taxon>
        <taxon>Streptosporangiaceae</taxon>
        <taxon>Sphaerisporangium</taxon>
    </lineage>
</organism>
<dbReference type="PANTHER" id="PTHR43557:SF2">
    <property type="entry name" value="RIESKE DOMAIN-CONTAINING PROTEIN-RELATED"/>
    <property type="match status" value="1"/>
</dbReference>
<dbReference type="EC" id="1.18.1.3" evidence="7"/>
<dbReference type="InterPro" id="IPR023753">
    <property type="entry name" value="FAD/NAD-binding_dom"/>
</dbReference>
<dbReference type="PRINTS" id="PR00368">
    <property type="entry name" value="FADPNR"/>
</dbReference>
<feature type="domain" description="Reductase C-terminal" evidence="6">
    <location>
        <begin position="319"/>
        <end position="401"/>
    </location>
</feature>
<dbReference type="PANTHER" id="PTHR43557">
    <property type="entry name" value="APOPTOSIS-INDUCING FACTOR 1"/>
    <property type="match status" value="1"/>
</dbReference>
<dbReference type="Pfam" id="PF07992">
    <property type="entry name" value="Pyr_redox_2"/>
    <property type="match status" value="1"/>
</dbReference>
<comment type="cofactor">
    <cofactor evidence="1">
        <name>FAD</name>
        <dbReference type="ChEBI" id="CHEBI:57692"/>
    </cofactor>
</comment>
<evidence type="ECO:0000313" key="8">
    <source>
        <dbReference type="Proteomes" id="UP000588112"/>
    </source>
</evidence>
<comment type="caution">
    <text evidence="7">The sequence shown here is derived from an EMBL/GenBank/DDBJ whole genome shotgun (WGS) entry which is preliminary data.</text>
</comment>
<accession>A0A7W8ZBM5</accession>
<dbReference type="InterPro" id="IPR028202">
    <property type="entry name" value="Reductase_C"/>
</dbReference>
<keyword evidence="3" id="KW-0274">FAD</keyword>
<protein>
    <submittedName>
        <fullName evidence="7">3-phenylpropionate/trans-cinnamate dioxygenase ferredoxin reductase subunit</fullName>
        <ecNumber evidence="7">1.18.1.3</ecNumber>
    </submittedName>
</protein>
<dbReference type="GO" id="GO:0051213">
    <property type="term" value="F:dioxygenase activity"/>
    <property type="evidence" value="ECO:0007669"/>
    <property type="project" value="UniProtKB-KW"/>
</dbReference>